<name>A0AAV4V9W4_CAEEX</name>
<protein>
    <submittedName>
        <fullName evidence="1">Uncharacterized protein</fullName>
    </submittedName>
</protein>
<keyword evidence="2" id="KW-1185">Reference proteome</keyword>
<dbReference type="AlphaFoldDB" id="A0AAV4V9W4"/>
<evidence type="ECO:0000313" key="2">
    <source>
        <dbReference type="Proteomes" id="UP001054945"/>
    </source>
</evidence>
<organism evidence="1 2">
    <name type="scientific">Caerostris extrusa</name>
    <name type="common">Bark spider</name>
    <name type="synonym">Caerostris bankana</name>
    <dbReference type="NCBI Taxonomy" id="172846"/>
    <lineage>
        <taxon>Eukaryota</taxon>
        <taxon>Metazoa</taxon>
        <taxon>Ecdysozoa</taxon>
        <taxon>Arthropoda</taxon>
        <taxon>Chelicerata</taxon>
        <taxon>Arachnida</taxon>
        <taxon>Araneae</taxon>
        <taxon>Araneomorphae</taxon>
        <taxon>Entelegynae</taxon>
        <taxon>Araneoidea</taxon>
        <taxon>Araneidae</taxon>
        <taxon>Caerostris</taxon>
    </lineage>
</organism>
<reference evidence="1 2" key="1">
    <citation type="submission" date="2021-06" db="EMBL/GenBank/DDBJ databases">
        <title>Caerostris extrusa draft genome.</title>
        <authorList>
            <person name="Kono N."/>
            <person name="Arakawa K."/>
        </authorList>
    </citation>
    <scope>NUCLEOTIDE SEQUENCE [LARGE SCALE GENOMIC DNA]</scope>
</reference>
<accession>A0AAV4V9W4</accession>
<proteinExistence type="predicted"/>
<evidence type="ECO:0000313" key="1">
    <source>
        <dbReference type="EMBL" id="GIY66912.1"/>
    </source>
</evidence>
<dbReference type="Proteomes" id="UP001054945">
    <property type="component" value="Unassembled WGS sequence"/>
</dbReference>
<sequence>MGIRRVFPSLNFSGELRGEGGRKIFLLQSCASLQLEVLPSLRQHKCRVLLCERKSSPFAYVIFFSRCHATTPASVRGRCGTRQDSSLHKRVGVVVKL</sequence>
<gene>
    <name evidence="1" type="ORF">CEXT_467941</name>
</gene>
<comment type="caution">
    <text evidence="1">The sequence shown here is derived from an EMBL/GenBank/DDBJ whole genome shotgun (WGS) entry which is preliminary data.</text>
</comment>
<dbReference type="EMBL" id="BPLR01014172">
    <property type="protein sequence ID" value="GIY66912.1"/>
    <property type="molecule type" value="Genomic_DNA"/>
</dbReference>